<sequence>MRAARYYGKRDIRVEDVPIPEPGSNQCLIEIAWCGICGSDLHEYVAGPMGCPVPERPHPLTGGHIPVTLGHEFCGRIKSAPSGSKFKVGQAVMADPRVLCSKCHSCSTGNGHTCDALGFNGISGGTAGGGLSEFAAIDEDMLYALPESVDLDFAALIEPLTVAWHAIKTINAKIEGLDALIIGGGPVGYALACTLRAENVKSILVSEPTLKRREQAKAVVDKVIDPRSENVGDVCRSTTGGKGVDLVFDCAGIQVGLEAAFDAIVRGGYFVNVAVWEVPMSIPFYQFFLKEIKIFSSCCYNKQDFEDVVRLIGQGKFPGYQNMVTDRISVEDIVSKGFEELVNNKDDHIKILVSPK</sequence>
<feature type="domain" description="Alcohol dehydrogenase-like C-terminal" evidence="6">
    <location>
        <begin position="186"/>
        <end position="312"/>
    </location>
</feature>
<evidence type="ECO:0000313" key="9">
    <source>
        <dbReference type="Proteomes" id="UP001358417"/>
    </source>
</evidence>
<keyword evidence="9" id="KW-1185">Reference proteome</keyword>
<dbReference type="GO" id="GO:0005737">
    <property type="term" value="C:cytoplasm"/>
    <property type="evidence" value="ECO:0007669"/>
    <property type="project" value="TreeGrafter"/>
</dbReference>
<evidence type="ECO:0008006" key="10">
    <source>
        <dbReference type="Google" id="ProtNLM"/>
    </source>
</evidence>
<dbReference type="PANTHER" id="PTHR43161">
    <property type="entry name" value="SORBITOL DEHYDROGENASE"/>
    <property type="match status" value="1"/>
</dbReference>
<dbReference type="InterPro" id="IPR011032">
    <property type="entry name" value="GroES-like_sf"/>
</dbReference>
<evidence type="ECO:0000256" key="2">
    <source>
        <dbReference type="ARBA" id="ARBA00008072"/>
    </source>
</evidence>
<protein>
    <recommendedName>
        <fullName evidence="10">Chlorophyll synthesis pathway protein BchC</fullName>
    </recommendedName>
</protein>
<keyword evidence="4" id="KW-0862">Zinc</keyword>
<comment type="cofactor">
    <cofactor evidence="1">
        <name>Zn(2+)</name>
        <dbReference type="ChEBI" id="CHEBI:29105"/>
    </cofactor>
</comment>
<dbReference type="Gene3D" id="3.90.180.10">
    <property type="entry name" value="Medium-chain alcohol dehydrogenases, catalytic domain"/>
    <property type="match status" value="1"/>
</dbReference>
<accession>A0AAV9NBX8</accession>
<comment type="similarity">
    <text evidence="2">Belongs to the zinc-containing alcohol dehydrogenase family.</text>
</comment>
<dbReference type="InterPro" id="IPR013154">
    <property type="entry name" value="ADH-like_N"/>
</dbReference>
<evidence type="ECO:0000313" key="8">
    <source>
        <dbReference type="EMBL" id="KAK5053897.1"/>
    </source>
</evidence>
<dbReference type="SUPFAM" id="SSF51735">
    <property type="entry name" value="NAD(P)-binding Rossmann-fold domains"/>
    <property type="match status" value="1"/>
</dbReference>
<dbReference type="Pfam" id="PF08240">
    <property type="entry name" value="ADH_N"/>
    <property type="match status" value="1"/>
</dbReference>
<dbReference type="Proteomes" id="UP001358417">
    <property type="component" value="Unassembled WGS sequence"/>
</dbReference>
<dbReference type="EMBL" id="JAVRRD010000011">
    <property type="protein sequence ID" value="KAK5053897.1"/>
    <property type="molecule type" value="Genomic_DNA"/>
</dbReference>
<dbReference type="SUPFAM" id="SSF50129">
    <property type="entry name" value="GroES-like"/>
    <property type="match status" value="1"/>
</dbReference>
<dbReference type="InterPro" id="IPR013149">
    <property type="entry name" value="ADH-like_C"/>
</dbReference>
<feature type="domain" description="Alcohol dehydrogenase-like N-terminal" evidence="7">
    <location>
        <begin position="24"/>
        <end position="147"/>
    </location>
</feature>
<dbReference type="GO" id="GO:0034079">
    <property type="term" value="P:butanediol biosynthetic process"/>
    <property type="evidence" value="ECO:0007669"/>
    <property type="project" value="TreeGrafter"/>
</dbReference>
<dbReference type="GO" id="GO:0000721">
    <property type="term" value="F:(R,R)-butanediol dehydrogenase activity"/>
    <property type="evidence" value="ECO:0007669"/>
    <property type="project" value="TreeGrafter"/>
</dbReference>
<dbReference type="Gene3D" id="3.40.50.720">
    <property type="entry name" value="NAD(P)-binding Rossmann-like Domain"/>
    <property type="match status" value="1"/>
</dbReference>
<dbReference type="CDD" id="cd08233">
    <property type="entry name" value="butanediol_DH_like"/>
    <property type="match status" value="1"/>
</dbReference>
<evidence type="ECO:0000259" key="6">
    <source>
        <dbReference type="Pfam" id="PF00107"/>
    </source>
</evidence>
<dbReference type="GO" id="GO:0046872">
    <property type="term" value="F:metal ion binding"/>
    <property type="evidence" value="ECO:0007669"/>
    <property type="project" value="UniProtKB-KW"/>
</dbReference>
<dbReference type="PANTHER" id="PTHR43161:SF23">
    <property type="entry name" value="(R,R)-BUTANEDIOL DEHYDROGENASE-RELATED"/>
    <property type="match status" value="1"/>
</dbReference>
<dbReference type="RefSeq" id="XP_064707022.1">
    <property type="nucleotide sequence ID" value="XM_064845477.1"/>
</dbReference>
<dbReference type="AlphaFoldDB" id="A0AAV9NBX8"/>
<comment type="caution">
    <text evidence="8">The sequence shown here is derived from an EMBL/GenBank/DDBJ whole genome shotgun (WGS) entry which is preliminary data.</text>
</comment>
<keyword evidence="5" id="KW-0560">Oxidoreductase</keyword>
<evidence type="ECO:0000256" key="4">
    <source>
        <dbReference type="ARBA" id="ARBA00022833"/>
    </source>
</evidence>
<evidence type="ECO:0000259" key="7">
    <source>
        <dbReference type="Pfam" id="PF08240"/>
    </source>
</evidence>
<dbReference type="GeneID" id="89970075"/>
<proteinExistence type="inferred from homology"/>
<evidence type="ECO:0000256" key="3">
    <source>
        <dbReference type="ARBA" id="ARBA00022723"/>
    </source>
</evidence>
<keyword evidence="3" id="KW-0479">Metal-binding</keyword>
<organism evidence="8 9">
    <name type="scientific">Exophiala bonariae</name>
    <dbReference type="NCBI Taxonomy" id="1690606"/>
    <lineage>
        <taxon>Eukaryota</taxon>
        <taxon>Fungi</taxon>
        <taxon>Dikarya</taxon>
        <taxon>Ascomycota</taxon>
        <taxon>Pezizomycotina</taxon>
        <taxon>Eurotiomycetes</taxon>
        <taxon>Chaetothyriomycetidae</taxon>
        <taxon>Chaetothyriales</taxon>
        <taxon>Herpotrichiellaceae</taxon>
        <taxon>Exophiala</taxon>
    </lineage>
</organism>
<gene>
    <name evidence="8" type="ORF">LTR84_001859</name>
</gene>
<evidence type="ECO:0000256" key="1">
    <source>
        <dbReference type="ARBA" id="ARBA00001947"/>
    </source>
</evidence>
<dbReference type="InterPro" id="IPR036291">
    <property type="entry name" value="NAD(P)-bd_dom_sf"/>
</dbReference>
<dbReference type="Pfam" id="PF00107">
    <property type="entry name" value="ADH_zinc_N"/>
    <property type="match status" value="1"/>
</dbReference>
<reference evidence="8 9" key="1">
    <citation type="submission" date="2023-08" db="EMBL/GenBank/DDBJ databases">
        <title>Black Yeasts Isolated from many extreme environments.</title>
        <authorList>
            <person name="Coleine C."/>
            <person name="Stajich J.E."/>
            <person name="Selbmann L."/>
        </authorList>
    </citation>
    <scope>NUCLEOTIDE SEQUENCE [LARGE SCALE GENOMIC DNA]</scope>
    <source>
        <strain evidence="8 9">CCFEE 5792</strain>
    </source>
</reference>
<evidence type="ECO:0000256" key="5">
    <source>
        <dbReference type="ARBA" id="ARBA00023002"/>
    </source>
</evidence>
<name>A0AAV9NBX8_9EURO</name>